<dbReference type="SUPFAM" id="SSF52540">
    <property type="entry name" value="P-loop containing nucleoside triphosphate hydrolases"/>
    <property type="match status" value="1"/>
</dbReference>
<evidence type="ECO:0008006" key="3">
    <source>
        <dbReference type="Google" id="ProtNLM"/>
    </source>
</evidence>
<keyword evidence="2" id="KW-1185">Reference proteome</keyword>
<name>A0A674K858_9SAUR</name>
<dbReference type="GeneTree" id="ENSGT00940000165210"/>
<dbReference type="AlphaFoldDB" id="A0A674K858"/>
<evidence type="ECO:0000313" key="1">
    <source>
        <dbReference type="Ensembl" id="ENSTMTP00000030166.1"/>
    </source>
</evidence>
<dbReference type="InParanoid" id="A0A674K858"/>
<sequence length="151" mass="17124">WNCEKKGIAVCDTMDRDDLLFSYKGILYPTTVCSPETFKALESFEARQEDVILAGYPKSGEYNLFMISRAIMCPFPSLLPHPSRANFEIIPLVILLLVRNLKDTAVSYFHFYNNMPTLPSFASFPFYIPSCLCVSLCSVSPPPLPSRQRLQ</sequence>
<protein>
    <recommendedName>
        <fullName evidence="3">Sulfotransferase</fullName>
    </recommendedName>
</protein>
<dbReference type="Proteomes" id="UP000472274">
    <property type="component" value="Unplaced"/>
</dbReference>
<reference evidence="1" key="1">
    <citation type="submission" date="2025-08" db="UniProtKB">
        <authorList>
            <consortium name="Ensembl"/>
        </authorList>
    </citation>
    <scope>IDENTIFICATION</scope>
</reference>
<reference evidence="1" key="2">
    <citation type="submission" date="2025-09" db="UniProtKB">
        <authorList>
            <consortium name="Ensembl"/>
        </authorList>
    </citation>
    <scope>IDENTIFICATION</scope>
</reference>
<accession>A0A674K858</accession>
<proteinExistence type="predicted"/>
<organism evidence="1 2">
    <name type="scientific">Terrapene triunguis</name>
    <name type="common">Three-toed box turtle</name>
    <dbReference type="NCBI Taxonomy" id="2587831"/>
    <lineage>
        <taxon>Eukaryota</taxon>
        <taxon>Metazoa</taxon>
        <taxon>Chordata</taxon>
        <taxon>Craniata</taxon>
        <taxon>Vertebrata</taxon>
        <taxon>Euteleostomi</taxon>
        <taxon>Archelosauria</taxon>
        <taxon>Testudinata</taxon>
        <taxon>Testudines</taxon>
        <taxon>Cryptodira</taxon>
        <taxon>Durocryptodira</taxon>
        <taxon>Testudinoidea</taxon>
        <taxon>Emydidae</taxon>
        <taxon>Terrapene</taxon>
    </lineage>
</organism>
<dbReference type="Ensembl" id="ENSTMTT00000031269.1">
    <property type="protein sequence ID" value="ENSTMTP00000030166.1"/>
    <property type="gene ID" value="ENSTMTG00000021772.1"/>
</dbReference>
<dbReference type="InterPro" id="IPR027417">
    <property type="entry name" value="P-loop_NTPase"/>
</dbReference>
<dbReference type="Gene3D" id="3.40.50.300">
    <property type="entry name" value="P-loop containing nucleotide triphosphate hydrolases"/>
    <property type="match status" value="1"/>
</dbReference>
<evidence type="ECO:0000313" key="2">
    <source>
        <dbReference type="Proteomes" id="UP000472274"/>
    </source>
</evidence>